<organism evidence="3 4">
    <name type="scientific">Gossypium anomalum</name>
    <dbReference type="NCBI Taxonomy" id="47600"/>
    <lineage>
        <taxon>Eukaryota</taxon>
        <taxon>Viridiplantae</taxon>
        <taxon>Streptophyta</taxon>
        <taxon>Embryophyta</taxon>
        <taxon>Tracheophyta</taxon>
        <taxon>Spermatophyta</taxon>
        <taxon>Magnoliopsida</taxon>
        <taxon>eudicotyledons</taxon>
        <taxon>Gunneridae</taxon>
        <taxon>Pentapetalae</taxon>
        <taxon>rosids</taxon>
        <taxon>malvids</taxon>
        <taxon>Malvales</taxon>
        <taxon>Malvaceae</taxon>
        <taxon>Malvoideae</taxon>
        <taxon>Gossypium</taxon>
    </lineage>
</organism>
<sequence>MAILYNPILVTETGYGCYTRLEIGMIFESPNQFKKALSAYVVHHIFDFKLATNENFRTRAKCKAQECPWMIYATKDNEDGCFKIIPRLKLFDMQRLAKEEFKVELNKNVYQRARSWAIEHIRDSLEYEFNHLFDYVFALRSVYPNGNFDLLVVRPIPTENPKLGGSFKGELLAAVGRDGNNQIFLIVWAIVEVENKESWAWFLKYVQLDLEVGDGKGFITFEASSDIGDHLEPSSHYRLLVVDDVESNAPAPTQGEAPVDSRPILSSQGGEAVTVLI</sequence>
<dbReference type="InterPro" id="IPR004332">
    <property type="entry name" value="Transposase_MuDR"/>
</dbReference>
<feature type="region of interest" description="Disordered" evidence="1">
    <location>
        <begin position="249"/>
        <end position="269"/>
    </location>
</feature>
<accession>A0A8J5Y1Z5</accession>
<evidence type="ECO:0000259" key="2">
    <source>
        <dbReference type="Pfam" id="PF03108"/>
    </source>
</evidence>
<dbReference type="EMBL" id="JAHUZN010000010">
    <property type="protein sequence ID" value="KAG8480911.1"/>
    <property type="molecule type" value="Genomic_DNA"/>
</dbReference>
<dbReference type="OrthoDB" id="1743623at2759"/>
<name>A0A8J5Y1Z5_9ROSI</name>
<dbReference type="PANTHER" id="PTHR31973">
    <property type="entry name" value="POLYPROTEIN, PUTATIVE-RELATED"/>
    <property type="match status" value="1"/>
</dbReference>
<keyword evidence="4" id="KW-1185">Reference proteome</keyword>
<evidence type="ECO:0000256" key="1">
    <source>
        <dbReference type="SAM" id="MobiDB-lite"/>
    </source>
</evidence>
<protein>
    <recommendedName>
        <fullName evidence="2">Transposase MuDR plant domain-containing protein</fullName>
    </recommendedName>
</protein>
<dbReference type="AlphaFoldDB" id="A0A8J5Y1Z5"/>
<proteinExistence type="predicted"/>
<evidence type="ECO:0000313" key="4">
    <source>
        <dbReference type="Proteomes" id="UP000701853"/>
    </source>
</evidence>
<comment type="caution">
    <text evidence="3">The sequence shown here is derived from an EMBL/GenBank/DDBJ whole genome shotgun (WGS) entry which is preliminary data.</text>
</comment>
<dbReference type="Pfam" id="PF03108">
    <property type="entry name" value="DBD_Tnp_Mut"/>
    <property type="match status" value="1"/>
</dbReference>
<reference evidence="3 4" key="1">
    <citation type="journal article" date="2021" name="bioRxiv">
        <title>The Gossypium anomalum genome as a resource for cotton improvement and evolutionary analysis of hybrid incompatibility.</title>
        <authorList>
            <person name="Grover C.E."/>
            <person name="Yuan D."/>
            <person name="Arick M.A."/>
            <person name="Miller E.R."/>
            <person name="Hu G."/>
            <person name="Peterson D.G."/>
            <person name="Wendel J.F."/>
            <person name="Udall J.A."/>
        </authorList>
    </citation>
    <scope>NUCLEOTIDE SEQUENCE [LARGE SCALE GENOMIC DNA]</scope>
    <source>
        <strain evidence="3">JFW-Udall</strain>
        <tissue evidence="3">Leaf</tissue>
    </source>
</reference>
<feature type="domain" description="Transposase MuDR plant" evidence="2">
    <location>
        <begin position="21"/>
        <end position="84"/>
    </location>
</feature>
<evidence type="ECO:0000313" key="3">
    <source>
        <dbReference type="EMBL" id="KAG8480911.1"/>
    </source>
</evidence>
<dbReference type="Proteomes" id="UP000701853">
    <property type="component" value="Chromosome 10"/>
</dbReference>
<gene>
    <name evidence="3" type="ORF">CXB51_025478</name>
</gene>
<dbReference type="PANTHER" id="PTHR31973:SF197">
    <property type="entry name" value="SWIM-TYPE DOMAIN-CONTAINING PROTEIN"/>
    <property type="match status" value="1"/>
</dbReference>